<dbReference type="InterPro" id="IPR052028">
    <property type="entry name" value="HipA_Ser/Thr_kinase"/>
</dbReference>
<dbReference type="InterPro" id="IPR011991">
    <property type="entry name" value="ArsR-like_HTH"/>
</dbReference>
<name>A0A7Z7HPG1_9PROT</name>
<dbReference type="Pfam" id="PF07804">
    <property type="entry name" value="HipA_C"/>
    <property type="match status" value="1"/>
</dbReference>
<gene>
    <name evidence="5" type="ORF">SDENCHOL_10658</name>
</gene>
<dbReference type="GO" id="GO:0004674">
    <property type="term" value="F:protein serine/threonine kinase activity"/>
    <property type="evidence" value="ECO:0007669"/>
    <property type="project" value="TreeGrafter"/>
</dbReference>
<evidence type="ECO:0000313" key="6">
    <source>
        <dbReference type="Proteomes" id="UP000242886"/>
    </source>
</evidence>
<dbReference type="InterPro" id="IPR012893">
    <property type="entry name" value="HipA-like_C"/>
</dbReference>
<organism evidence="5 6">
    <name type="scientific">Sterolibacterium denitrificans</name>
    <dbReference type="NCBI Taxonomy" id="157592"/>
    <lineage>
        <taxon>Bacteria</taxon>
        <taxon>Pseudomonadati</taxon>
        <taxon>Pseudomonadota</taxon>
        <taxon>Betaproteobacteria</taxon>
        <taxon>Nitrosomonadales</taxon>
        <taxon>Sterolibacteriaceae</taxon>
        <taxon>Sterolibacterium</taxon>
    </lineage>
</organism>
<dbReference type="GO" id="GO:0006355">
    <property type="term" value="P:regulation of DNA-templated transcription"/>
    <property type="evidence" value="ECO:0007669"/>
    <property type="project" value="UniProtKB-ARBA"/>
</dbReference>
<dbReference type="GO" id="GO:0005829">
    <property type="term" value="C:cytosol"/>
    <property type="evidence" value="ECO:0007669"/>
    <property type="project" value="TreeGrafter"/>
</dbReference>
<evidence type="ECO:0000259" key="4">
    <source>
        <dbReference type="Pfam" id="PF07804"/>
    </source>
</evidence>
<dbReference type="PANTHER" id="PTHR37419:SF8">
    <property type="entry name" value="TOXIN YJJJ"/>
    <property type="match status" value="1"/>
</dbReference>
<evidence type="ECO:0000256" key="2">
    <source>
        <dbReference type="ARBA" id="ARBA00022679"/>
    </source>
</evidence>
<comment type="similarity">
    <text evidence="1">Belongs to the HipA Ser/Thr kinase family.</text>
</comment>
<dbReference type="NCBIfam" id="NF007297">
    <property type="entry name" value="PRK09775.1"/>
    <property type="match status" value="1"/>
</dbReference>
<reference evidence="5" key="1">
    <citation type="submission" date="2017-03" db="EMBL/GenBank/DDBJ databases">
        <authorList>
            <consortium name="AG Boll"/>
        </authorList>
    </citation>
    <scope>NUCLEOTIDE SEQUENCE [LARGE SCALE GENOMIC DNA]</scope>
    <source>
        <strain evidence="5">Chol</strain>
    </source>
</reference>
<keyword evidence="2" id="KW-0808">Transferase</keyword>
<protein>
    <submittedName>
        <fullName evidence="5">HipA domain protein</fullName>
    </submittedName>
</protein>
<dbReference type="EMBL" id="LT837803">
    <property type="protein sequence ID" value="SMB22673.1"/>
    <property type="molecule type" value="Genomic_DNA"/>
</dbReference>
<keyword evidence="6" id="KW-1185">Reference proteome</keyword>
<evidence type="ECO:0000256" key="1">
    <source>
        <dbReference type="ARBA" id="ARBA00010164"/>
    </source>
</evidence>
<evidence type="ECO:0000313" key="5">
    <source>
        <dbReference type="EMBL" id="SMB22673.1"/>
    </source>
</evidence>
<dbReference type="CDD" id="cd00090">
    <property type="entry name" value="HTH_ARSR"/>
    <property type="match status" value="1"/>
</dbReference>
<keyword evidence="3" id="KW-0418">Kinase</keyword>
<sequence>MPTHAEAVRRHLANGPLAARQLLEKLGVSQPTMSRALADLGAGLVRFGAARSIQYALRDTARGLPDIPVYQVDADGRVGRLGVLIPLSPEGFLMRREDGTQRYSAGLPWWLTDMRPQGYLGRAYAARHAAALGLPQRPTQWSDTHALRALLAHGHDAIGNLLLGETARGQFLDAPLPVAIAAAEKAQAYAALAREAARGEQAGSSAGGEQPKFTCYTTCDGVPAHAIVKFSEAEAGPVGERWRDLLLAEHLALETLRAARLSAARSCIIDHAGQRFLEVLRFDRVGALGRRALISLSALDAEFVGAGGEPWPAVVQRLREVVPLQPDAVSSAALLWAFGSLIGNTDMHGGNLSFIAEHACPYALAPAYDMSPMAFAPRSGGGLPDTLPTARVHASVADALWHQAEHLARDYLQRLRQTPGFSARFAPCIAALARHIEQVSMQTARLASQ</sequence>
<evidence type="ECO:0000256" key="3">
    <source>
        <dbReference type="ARBA" id="ARBA00022777"/>
    </source>
</evidence>
<proteinExistence type="inferred from homology"/>
<accession>A0A7Z7HPG1</accession>
<dbReference type="Proteomes" id="UP000242886">
    <property type="component" value="Chromosome SDENCHOL"/>
</dbReference>
<dbReference type="RefSeq" id="WP_154716038.1">
    <property type="nucleotide sequence ID" value="NZ_LT837803.1"/>
</dbReference>
<dbReference type="AlphaFoldDB" id="A0A7Z7HPG1"/>
<dbReference type="PANTHER" id="PTHR37419">
    <property type="entry name" value="SERINE/THREONINE-PROTEIN KINASE TOXIN HIPA"/>
    <property type="match status" value="1"/>
</dbReference>
<feature type="domain" description="HipA-like C-terminal" evidence="4">
    <location>
        <begin position="204"/>
        <end position="388"/>
    </location>
</feature>